<accession>A0ABW1S9L3</accession>
<feature type="domain" description="Porin" evidence="2">
    <location>
        <begin position="13"/>
        <end position="367"/>
    </location>
</feature>
<dbReference type="InterPro" id="IPR023614">
    <property type="entry name" value="Porin_dom_sf"/>
</dbReference>
<comment type="caution">
    <text evidence="3">The sequence shown here is derived from an EMBL/GenBank/DDBJ whole genome shotgun (WGS) entry which is preliminary data.</text>
</comment>
<protein>
    <submittedName>
        <fullName evidence="3">Porin</fullName>
    </submittedName>
</protein>
<evidence type="ECO:0000259" key="2">
    <source>
        <dbReference type="Pfam" id="PF13609"/>
    </source>
</evidence>
<evidence type="ECO:0000313" key="4">
    <source>
        <dbReference type="Proteomes" id="UP001596303"/>
    </source>
</evidence>
<evidence type="ECO:0000256" key="1">
    <source>
        <dbReference type="SAM" id="SignalP"/>
    </source>
</evidence>
<dbReference type="InterPro" id="IPR033900">
    <property type="entry name" value="Gram_neg_porin_domain"/>
</dbReference>
<reference evidence="4" key="1">
    <citation type="journal article" date="2019" name="Int. J. Syst. Evol. Microbiol.">
        <title>The Global Catalogue of Microorganisms (GCM) 10K type strain sequencing project: providing services to taxonomists for standard genome sequencing and annotation.</title>
        <authorList>
            <consortium name="The Broad Institute Genomics Platform"/>
            <consortium name="The Broad Institute Genome Sequencing Center for Infectious Disease"/>
            <person name="Wu L."/>
            <person name="Ma J."/>
        </authorList>
    </citation>
    <scope>NUCLEOTIDE SEQUENCE [LARGE SCALE GENOMIC DNA]</scope>
    <source>
        <strain evidence="4">CGMCC-1.15741</strain>
    </source>
</reference>
<gene>
    <name evidence="3" type="ORF">ACFQDM_07575</name>
</gene>
<name>A0ABW1S9L3_9PROT</name>
<evidence type="ECO:0000313" key="3">
    <source>
        <dbReference type="EMBL" id="MFC6197931.1"/>
    </source>
</evidence>
<keyword evidence="1" id="KW-0732">Signal</keyword>
<keyword evidence="4" id="KW-1185">Reference proteome</keyword>
<feature type="chain" id="PRO_5046990092" evidence="1">
    <location>
        <begin position="21"/>
        <end position="393"/>
    </location>
</feature>
<dbReference type="Gene3D" id="2.40.160.10">
    <property type="entry name" value="Porin"/>
    <property type="match status" value="1"/>
</dbReference>
<feature type="signal peptide" evidence="1">
    <location>
        <begin position="1"/>
        <end position="20"/>
    </location>
</feature>
<dbReference type="Pfam" id="PF13609">
    <property type="entry name" value="Porin_4"/>
    <property type="match status" value="1"/>
</dbReference>
<organism evidence="3 4">
    <name type="scientific">Ponticaulis profundi</name>
    <dbReference type="NCBI Taxonomy" id="2665222"/>
    <lineage>
        <taxon>Bacteria</taxon>
        <taxon>Pseudomonadati</taxon>
        <taxon>Pseudomonadota</taxon>
        <taxon>Alphaproteobacteria</taxon>
        <taxon>Hyphomonadales</taxon>
        <taxon>Hyphomonadaceae</taxon>
        <taxon>Ponticaulis</taxon>
    </lineage>
</organism>
<dbReference type="EMBL" id="JBHSSW010000009">
    <property type="protein sequence ID" value="MFC6197931.1"/>
    <property type="molecule type" value="Genomic_DNA"/>
</dbReference>
<dbReference type="SUPFAM" id="SSF56935">
    <property type="entry name" value="Porins"/>
    <property type="match status" value="1"/>
</dbReference>
<dbReference type="Proteomes" id="UP001596303">
    <property type="component" value="Unassembled WGS sequence"/>
</dbReference>
<proteinExistence type="predicted"/>
<sequence>MRIFFLIFSTFTVFTASAQAQIESDLDAELVTVLSGYGDIDGEPQPENAMAELSLSGHASKVLQNGVEVTARFAFRAQNDHPDRPGFAGHVIDCPPTVAGCPNVNGEGIQGAFSRLTSTSDGQEYGARGSLESAYLAFDGGWGELVLGRDTGVAQRFYEGGPTVFSLARSENPILDPSGINIARVRNDISSTAEKVSVVSPRILGFRIGGSYTPDASVRRLDLNTGETFDNVLEAELGEAWEVGIQGYHFFREADLRLRGSLTWSQASVETAIYDDVETWSYGFELEKRDVYQIGASYLTSSNGGLGDYHSMAAGGAWYWKDWAFKLSGNKSEDEALGLEGWTSTIGFGRSLGDHVDFTLGYRFAQTESNLRQFGTTQSLDREGVLLEIRISE</sequence>